<sequence>MGDERLKWDERYSGEEYLLGVEPSSFLTEKIGLIKSLCPGRRALDIACGEGRNSIFLAQAGFAVTGLDISRKGLDKAIRRMNEEGVQVDFQLADLESYEFFETYDLIINFNFLLRELIPKLVFALNPGGVIVFDTILDAPTLQGMHNRRFLLLPGELRAIFEGFAGKILYYEEKPLDMTPTAKLIFQKV</sequence>
<gene>
    <name evidence="3" type="ordered locus">Gura_1365</name>
</gene>
<reference evidence="3 4" key="1">
    <citation type="submission" date="2007-05" db="EMBL/GenBank/DDBJ databases">
        <title>Complete sequence of Geobacter uraniireducens Rf4.</title>
        <authorList>
            <consortium name="US DOE Joint Genome Institute"/>
            <person name="Copeland A."/>
            <person name="Lucas S."/>
            <person name="Lapidus A."/>
            <person name="Barry K."/>
            <person name="Detter J.C."/>
            <person name="Glavina del Rio T."/>
            <person name="Hammon N."/>
            <person name="Israni S."/>
            <person name="Dalin E."/>
            <person name="Tice H."/>
            <person name="Pitluck S."/>
            <person name="Chertkov O."/>
            <person name="Brettin T."/>
            <person name="Bruce D."/>
            <person name="Han C."/>
            <person name="Schmutz J."/>
            <person name="Larimer F."/>
            <person name="Land M."/>
            <person name="Hauser L."/>
            <person name="Kyrpides N."/>
            <person name="Mikhailova N."/>
            <person name="Shelobolina E."/>
            <person name="Aklujkar M."/>
            <person name="Lovley D."/>
            <person name="Richardson P."/>
        </authorList>
    </citation>
    <scope>NUCLEOTIDE SEQUENCE [LARGE SCALE GENOMIC DNA]</scope>
    <source>
        <strain evidence="3 4">Rf4</strain>
    </source>
</reference>
<dbReference type="STRING" id="351605.Gura_1365"/>
<dbReference type="AlphaFoldDB" id="A5GA36"/>
<feature type="domain" description="Methyltransferase" evidence="2">
    <location>
        <begin position="44"/>
        <end position="128"/>
    </location>
</feature>
<dbReference type="EMBL" id="CP000698">
    <property type="protein sequence ID" value="ABQ25566.1"/>
    <property type="molecule type" value="Genomic_DNA"/>
</dbReference>
<dbReference type="Pfam" id="PF13649">
    <property type="entry name" value="Methyltransf_25"/>
    <property type="match status" value="1"/>
</dbReference>
<dbReference type="GO" id="GO:0008168">
    <property type="term" value="F:methyltransferase activity"/>
    <property type="evidence" value="ECO:0007669"/>
    <property type="project" value="UniProtKB-KW"/>
</dbReference>
<proteinExistence type="predicted"/>
<keyword evidence="1 3" id="KW-0808">Transferase</keyword>
<evidence type="ECO:0000256" key="1">
    <source>
        <dbReference type="ARBA" id="ARBA00022679"/>
    </source>
</evidence>
<dbReference type="Gene3D" id="3.40.50.150">
    <property type="entry name" value="Vaccinia Virus protein VP39"/>
    <property type="match status" value="1"/>
</dbReference>
<dbReference type="RefSeq" id="WP_011938283.1">
    <property type="nucleotide sequence ID" value="NC_009483.1"/>
</dbReference>
<evidence type="ECO:0000313" key="3">
    <source>
        <dbReference type="EMBL" id="ABQ25566.1"/>
    </source>
</evidence>
<dbReference type="OrthoDB" id="5298787at2"/>
<dbReference type="SUPFAM" id="SSF53335">
    <property type="entry name" value="S-adenosyl-L-methionine-dependent methyltransferases"/>
    <property type="match status" value="1"/>
</dbReference>
<dbReference type="CDD" id="cd02440">
    <property type="entry name" value="AdoMet_MTases"/>
    <property type="match status" value="1"/>
</dbReference>
<protein>
    <submittedName>
        <fullName evidence="3">Methyltransferase type 12</fullName>
    </submittedName>
</protein>
<keyword evidence="3" id="KW-0489">Methyltransferase</keyword>
<dbReference type="PANTHER" id="PTHR43861:SF3">
    <property type="entry name" value="PUTATIVE (AFU_ORTHOLOGUE AFUA_2G14390)-RELATED"/>
    <property type="match status" value="1"/>
</dbReference>
<evidence type="ECO:0000313" key="4">
    <source>
        <dbReference type="Proteomes" id="UP000006695"/>
    </source>
</evidence>
<dbReference type="HOGENOM" id="CLU_056435_5_3_7"/>
<dbReference type="KEGG" id="gur:Gura_1365"/>
<dbReference type="PANTHER" id="PTHR43861">
    <property type="entry name" value="TRANS-ACONITATE 2-METHYLTRANSFERASE-RELATED"/>
    <property type="match status" value="1"/>
</dbReference>
<dbReference type="Proteomes" id="UP000006695">
    <property type="component" value="Chromosome"/>
</dbReference>
<name>A5GA36_GEOUR</name>
<evidence type="ECO:0000259" key="2">
    <source>
        <dbReference type="Pfam" id="PF13649"/>
    </source>
</evidence>
<dbReference type="GO" id="GO:0032259">
    <property type="term" value="P:methylation"/>
    <property type="evidence" value="ECO:0007669"/>
    <property type="project" value="UniProtKB-KW"/>
</dbReference>
<keyword evidence="4" id="KW-1185">Reference proteome</keyword>
<dbReference type="InterPro" id="IPR029063">
    <property type="entry name" value="SAM-dependent_MTases_sf"/>
</dbReference>
<dbReference type="InterPro" id="IPR041698">
    <property type="entry name" value="Methyltransf_25"/>
</dbReference>
<accession>A5GA36</accession>
<organism evidence="3 4">
    <name type="scientific">Geotalea uraniireducens (strain Rf4)</name>
    <name type="common">Geobacter uraniireducens</name>
    <dbReference type="NCBI Taxonomy" id="351605"/>
    <lineage>
        <taxon>Bacteria</taxon>
        <taxon>Pseudomonadati</taxon>
        <taxon>Thermodesulfobacteriota</taxon>
        <taxon>Desulfuromonadia</taxon>
        <taxon>Geobacterales</taxon>
        <taxon>Geobacteraceae</taxon>
        <taxon>Geotalea</taxon>
    </lineage>
</organism>